<name>A0A0F9PQU5_9ZZZZ</name>
<sequence length="61" mass="6952">MREFTDDLMYKKALDLALDGKLGEDIFALAQTGLLSDVEIYDSVSKSLQTYIYEQTRLDSI</sequence>
<protein>
    <submittedName>
        <fullName evidence="1">Uncharacterized protein</fullName>
    </submittedName>
</protein>
<accession>A0A0F9PQU5</accession>
<dbReference type="EMBL" id="LAZR01002241">
    <property type="protein sequence ID" value="KKN32589.1"/>
    <property type="molecule type" value="Genomic_DNA"/>
</dbReference>
<dbReference type="AlphaFoldDB" id="A0A0F9PQU5"/>
<proteinExistence type="predicted"/>
<comment type="caution">
    <text evidence="1">The sequence shown here is derived from an EMBL/GenBank/DDBJ whole genome shotgun (WGS) entry which is preliminary data.</text>
</comment>
<organism evidence="1">
    <name type="scientific">marine sediment metagenome</name>
    <dbReference type="NCBI Taxonomy" id="412755"/>
    <lineage>
        <taxon>unclassified sequences</taxon>
        <taxon>metagenomes</taxon>
        <taxon>ecological metagenomes</taxon>
    </lineage>
</organism>
<evidence type="ECO:0000313" key="1">
    <source>
        <dbReference type="EMBL" id="KKN32589.1"/>
    </source>
</evidence>
<reference evidence="1" key="1">
    <citation type="journal article" date="2015" name="Nature">
        <title>Complex archaea that bridge the gap between prokaryotes and eukaryotes.</title>
        <authorList>
            <person name="Spang A."/>
            <person name="Saw J.H."/>
            <person name="Jorgensen S.L."/>
            <person name="Zaremba-Niedzwiedzka K."/>
            <person name="Martijn J."/>
            <person name="Lind A.E."/>
            <person name="van Eijk R."/>
            <person name="Schleper C."/>
            <person name="Guy L."/>
            <person name="Ettema T.J."/>
        </authorList>
    </citation>
    <scope>NUCLEOTIDE SEQUENCE</scope>
</reference>
<gene>
    <name evidence="1" type="ORF">LCGC14_0812120</name>
</gene>